<keyword evidence="1" id="KW-0472">Membrane</keyword>
<protein>
    <submittedName>
        <fullName evidence="2">Uncharacterized protein</fullName>
    </submittedName>
</protein>
<evidence type="ECO:0000313" key="3">
    <source>
        <dbReference type="Proteomes" id="UP001637996"/>
    </source>
</evidence>
<organism evidence="2 3">
    <name type="scientific">Anaerococcus martiniensis</name>
    <dbReference type="NCBI Taxonomy" id="3115615"/>
    <lineage>
        <taxon>Bacteria</taxon>
        <taxon>Bacillati</taxon>
        <taxon>Bacillota</taxon>
        <taxon>Tissierellia</taxon>
        <taxon>Tissierellales</taxon>
        <taxon>Peptoniphilaceae</taxon>
        <taxon>Anaerococcus</taxon>
    </lineage>
</organism>
<evidence type="ECO:0000313" key="2">
    <source>
        <dbReference type="EMBL" id="MFO3665225.1"/>
    </source>
</evidence>
<feature type="transmembrane region" description="Helical" evidence="1">
    <location>
        <begin position="89"/>
        <end position="109"/>
    </location>
</feature>
<accession>A0ABW9M798</accession>
<keyword evidence="3" id="KW-1185">Reference proteome</keyword>
<comment type="caution">
    <text evidence="2">The sequence shown here is derived from an EMBL/GenBank/DDBJ whole genome shotgun (WGS) entry which is preliminary data.</text>
</comment>
<feature type="transmembrane region" description="Helical" evidence="1">
    <location>
        <begin position="62"/>
        <end position="82"/>
    </location>
</feature>
<dbReference type="RefSeq" id="WP_410030934.1">
    <property type="nucleotide sequence ID" value="NZ_JBGMEI010000003.1"/>
</dbReference>
<feature type="transmembrane region" description="Helical" evidence="1">
    <location>
        <begin position="12"/>
        <end position="32"/>
    </location>
</feature>
<name>A0ABW9M798_9FIRM</name>
<dbReference type="EMBL" id="JBGMEI010000003">
    <property type="protein sequence ID" value="MFO3665225.1"/>
    <property type="molecule type" value="Genomic_DNA"/>
</dbReference>
<proteinExistence type="predicted"/>
<feature type="transmembrane region" description="Helical" evidence="1">
    <location>
        <begin position="115"/>
        <end position="133"/>
    </location>
</feature>
<keyword evidence="1" id="KW-0812">Transmembrane</keyword>
<evidence type="ECO:0000256" key="1">
    <source>
        <dbReference type="SAM" id="Phobius"/>
    </source>
</evidence>
<gene>
    <name evidence="2" type="ORF">ACCQ41_03025</name>
</gene>
<dbReference type="Proteomes" id="UP001637996">
    <property type="component" value="Unassembled WGS sequence"/>
</dbReference>
<keyword evidence="1" id="KW-1133">Transmembrane helix</keyword>
<sequence length="142" mass="16354">MQKIKNLEKQRQVSLAILGISILIIIFTIIHARAISNSKAFEDYIGTYQTIDYESYIANVNFFRNVIILYPILLIIYTIYSFSVTSFGTLYKIINGLSCLLSIYILQGHFMPRTIFAWILTGLFLVLFIVIMLRSKKIGKKS</sequence>
<reference evidence="2 3" key="1">
    <citation type="journal article" date="2025" name="Anaerobe">
        <title>Description of Anaerococcus kampingiae sp. nov., Anaerococcus groningensis sp. nov., Anaerococcus martiniensis sp. nov., and Anaerococcus cruorum sp. nov., isolated from human clinical specimens.</title>
        <authorList>
            <person name="Boiten K.E."/>
            <person name="Meijer J."/>
            <person name="van Wezel E.M."/>
            <person name="Veloo A.C.M."/>
        </authorList>
    </citation>
    <scope>NUCLEOTIDE SEQUENCE [LARGE SCALE GENOMIC DNA]</scope>
    <source>
        <strain evidence="2 3">ENR0831</strain>
    </source>
</reference>